<dbReference type="Proteomes" id="UP000799779">
    <property type="component" value="Unassembled WGS sequence"/>
</dbReference>
<evidence type="ECO:0000313" key="2">
    <source>
        <dbReference type="Proteomes" id="UP000799779"/>
    </source>
</evidence>
<name>A0A6A5X073_9PLEO</name>
<gene>
    <name evidence="1" type="ORF">P154DRAFT_458805</name>
</gene>
<dbReference type="EMBL" id="ML977566">
    <property type="protein sequence ID" value="KAF2004735.1"/>
    <property type="molecule type" value="Genomic_DNA"/>
</dbReference>
<dbReference type="OrthoDB" id="3889179at2759"/>
<organism evidence="1 2">
    <name type="scientific">Amniculicola lignicola CBS 123094</name>
    <dbReference type="NCBI Taxonomy" id="1392246"/>
    <lineage>
        <taxon>Eukaryota</taxon>
        <taxon>Fungi</taxon>
        <taxon>Dikarya</taxon>
        <taxon>Ascomycota</taxon>
        <taxon>Pezizomycotina</taxon>
        <taxon>Dothideomycetes</taxon>
        <taxon>Pleosporomycetidae</taxon>
        <taxon>Pleosporales</taxon>
        <taxon>Amniculicolaceae</taxon>
        <taxon>Amniculicola</taxon>
    </lineage>
</organism>
<proteinExistence type="predicted"/>
<protein>
    <submittedName>
        <fullName evidence="1">Uncharacterized protein</fullName>
    </submittedName>
</protein>
<reference evidence="1" key="1">
    <citation type="journal article" date="2020" name="Stud. Mycol.">
        <title>101 Dothideomycetes genomes: a test case for predicting lifestyles and emergence of pathogens.</title>
        <authorList>
            <person name="Haridas S."/>
            <person name="Albert R."/>
            <person name="Binder M."/>
            <person name="Bloem J."/>
            <person name="Labutti K."/>
            <person name="Salamov A."/>
            <person name="Andreopoulos B."/>
            <person name="Baker S."/>
            <person name="Barry K."/>
            <person name="Bills G."/>
            <person name="Bluhm B."/>
            <person name="Cannon C."/>
            <person name="Castanera R."/>
            <person name="Culley D."/>
            <person name="Daum C."/>
            <person name="Ezra D."/>
            <person name="Gonzalez J."/>
            <person name="Henrissat B."/>
            <person name="Kuo A."/>
            <person name="Liang C."/>
            <person name="Lipzen A."/>
            <person name="Lutzoni F."/>
            <person name="Magnuson J."/>
            <person name="Mondo S."/>
            <person name="Nolan M."/>
            <person name="Ohm R."/>
            <person name="Pangilinan J."/>
            <person name="Park H.-J."/>
            <person name="Ramirez L."/>
            <person name="Alfaro M."/>
            <person name="Sun H."/>
            <person name="Tritt A."/>
            <person name="Yoshinaga Y."/>
            <person name="Zwiers L.-H."/>
            <person name="Turgeon B."/>
            <person name="Goodwin S."/>
            <person name="Spatafora J."/>
            <person name="Crous P."/>
            <person name="Grigoriev I."/>
        </authorList>
    </citation>
    <scope>NUCLEOTIDE SEQUENCE</scope>
    <source>
        <strain evidence="1">CBS 123094</strain>
    </source>
</reference>
<keyword evidence="2" id="KW-1185">Reference proteome</keyword>
<accession>A0A6A5X073</accession>
<sequence>MGPSIHHIRQRGRIHRTPLAILSQAQASHRKSPKSSVRLEFWLIVSEDEHTKDEDFEDIDYRASKSVRYDRLMSWKAGQGKAIIGTREMNSLKTDVDGNDALLPAGWRATVDTMNFKLVRKR</sequence>
<evidence type="ECO:0000313" key="1">
    <source>
        <dbReference type="EMBL" id="KAF2004735.1"/>
    </source>
</evidence>
<dbReference type="AlphaFoldDB" id="A0A6A5X073"/>